<evidence type="ECO:0000313" key="5">
    <source>
        <dbReference type="EMBL" id="TBX68357.1"/>
    </source>
</evidence>
<dbReference type="SUPFAM" id="SSF55785">
    <property type="entry name" value="PYP-like sensor domain (PAS domain)"/>
    <property type="match status" value="1"/>
</dbReference>
<dbReference type="OrthoDB" id="1451418at2"/>
<organism evidence="5 6">
    <name type="scientific">Flavobacterium silvisoli</name>
    <dbReference type="NCBI Taxonomy" id="2529433"/>
    <lineage>
        <taxon>Bacteria</taxon>
        <taxon>Pseudomonadati</taxon>
        <taxon>Bacteroidota</taxon>
        <taxon>Flavobacteriia</taxon>
        <taxon>Flavobacteriales</taxon>
        <taxon>Flavobacteriaceae</taxon>
        <taxon>Flavobacterium</taxon>
    </lineage>
</organism>
<dbReference type="PROSITE" id="PS00041">
    <property type="entry name" value="HTH_ARAC_FAMILY_1"/>
    <property type="match status" value="1"/>
</dbReference>
<dbReference type="GO" id="GO:0003700">
    <property type="term" value="F:DNA-binding transcription factor activity"/>
    <property type="evidence" value="ECO:0007669"/>
    <property type="project" value="InterPro"/>
</dbReference>
<dbReference type="RefSeq" id="WP_131476201.1">
    <property type="nucleotide sequence ID" value="NZ_SJPE01000009.1"/>
</dbReference>
<keyword evidence="3" id="KW-0804">Transcription</keyword>
<proteinExistence type="predicted"/>
<dbReference type="Pfam" id="PF12833">
    <property type="entry name" value="HTH_18"/>
    <property type="match status" value="1"/>
</dbReference>
<dbReference type="InterPro" id="IPR000014">
    <property type="entry name" value="PAS"/>
</dbReference>
<evidence type="ECO:0000259" key="4">
    <source>
        <dbReference type="PROSITE" id="PS01124"/>
    </source>
</evidence>
<dbReference type="PANTHER" id="PTHR47893:SF1">
    <property type="entry name" value="REGULATORY PROTEIN PCHR"/>
    <property type="match status" value="1"/>
</dbReference>
<evidence type="ECO:0000313" key="6">
    <source>
        <dbReference type="Proteomes" id="UP000293300"/>
    </source>
</evidence>
<dbReference type="InterPro" id="IPR035965">
    <property type="entry name" value="PAS-like_dom_sf"/>
</dbReference>
<comment type="caution">
    <text evidence="5">The sequence shown here is derived from an EMBL/GenBank/DDBJ whole genome shotgun (WGS) entry which is preliminary data.</text>
</comment>
<evidence type="ECO:0000256" key="2">
    <source>
        <dbReference type="ARBA" id="ARBA00023125"/>
    </source>
</evidence>
<keyword evidence="2" id="KW-0238">DNA-binding</keyword>
<dbReference type="EMBL" id="SJPE01000009">
    <property type="protein sequence ID" value="TBX68357.1"/>
    <property type="molecule type" value="Genomic_DNA"/>
</dbReference>
<reference evidence="5 6" key="1">
    <citation type="submission" date="2019-02" db="EMBL/GenBank/DDBJ databases">
        <title>Flavobacterium sp. RD-2-33 isolated from forest soil.</title>
        <authorList>
            <person name="Chaudhary D.K."/>
        </authorList>
    </citation>
    <scope>NUCLEOTIDE SEQUENCE [LARGE SCALE GENOMIC DNA]</scope>
    <source>
        <strain evidence="5 6">RD-2-33</strain>
    </source>
</reference>
<sequence>MFPSVLLVMQEQPFHIHIKNIYQMLFELATGNLSFRLVPQVENKEVETLINKLNAFATSLQNTIDMLGHVNPVYNYQNLVQFTLELDEQHNIKSFSSAVPKLLEYPPAQLITTNITTLLQQTTLALWSQLETELKANSVYESTALLLFHTAQHKVLPCHCTIAKHHYSSKIIVSSVTTILEDLMADGNNIQSIKPRKSDAAIMQSIYEYIKEHLEEPMPSAKQLALLFGTNELKIKRGFRHYYNTSIYQCYTNERLKKGHYLIQKTDFPLKEIAFMSGFNDYPTFSKAFKKKYNYSPSDVKRENN</sequence>
<dbReference type="InterPro" id="IPR053142">
    <property type="entry name" value="PchR_regulatory_protein"/>
</dbReference>
<keyword evidence="1" id="KW-0805">Transcription regulation</keyword>
<dbReference type="InterPro" id="IPR018060">
    <property type="entry name" value="HTH_AraC"/>
</dbReference>
<name>A0A4Q9YX18_9FLAO</name>
<keyword evidence="6" id="KW-1185">Reference proteome</keyword>
<dbReference type="CDD" id="cd00130">
    <property type="entry name" value="PAS"/>
    <property type="match status" value="1"/>
</dbReference>
<dbReference type="Proteomes" id="UP000293300">
    <property type="component" value="Unassembled WGS sequence"/>
</dbReference>
<evidence type="ECO:0000256" key="1">
    <source>
        <dbReference type="ARBA" id="ARBA00023015"/>
    </source>
</evidence>
<dbReference type="PROSITE" id="PS01124">
    <property type="entry name" value="HTH_ARAC_FAMILY_2"/>
    <property type="match status" value="1"/>
</dbReference>
<dbReference type="SMART" id="SM00342">
    <property type="entry name" value="HTH_ARAC"/>
    <property type="match status" value="1"/>
</dbReference>
<dbReference type="Gene3D" id="1.10.10.60">
    <property type="entry name" value="Homeodomain-like"/>
    <property type="match status" value="1"/>
</dbReference>
<dbReference type="InterPro" id="IPR009057">
    <property type="entry name" value="Homeodomain-like_sf"/>
</dbReference>
<dbReference type="GO" id="GO:0043565">
    <property type="term" value="F:sequence-specific DNA binding"/>
    <property type="evidence" value="ECO:0007669"/>
    <property type="project" value="InterPro"/>
</dbReference>
<dbReference type="AlphaFoldDB" id="A0A4Q9YX18"/>
<feature type="domain" description="HTH araC/xylS-type" evidence="4">
    <location>
        <begin position="204"/>
        <end position="303"/>
    </location>
</feature>
<protein>
    <submittedName>
        <fullName evidence="5">AraC family transcriptional regulator</fullName>
    </submittedName>
</protein>
<dbReference type="PANTHER" id="PTHR47893">
    <property type="entry name" value="REGULATORY PROTEIN PCHR"/>
    <property type="match status" value="1"/>
</dbReference>
<gene>
    <name evidence="5" type="ORF">EZL74_08585</name>
</gene>
<accession>A0A4Q9YX18</accession>
<evidence type="ECO:0000256" key="3">
    <source>
        <dbReference type="ARBA" id="ARBA00023163"/>
    </source>
</evidence>
<dbReference type="SUPFAM" id="SSF46689">
    <property type="entry name" value="Homeodomain-like"/>
    <property type="match status" value="1"/>
</dbReference>
<dbReference type="InterPro" id="IPR018062">
    <property type="entry name" value="HTH_AraC-typ_CS"/>
</dbReference>